<dbReference type="EMBL" id="PIUK01000471">
    <property type="protein sequence ID" value="MBY6278359.1"/>
    <property type="molecule type" value="Genomic_DNA"/>
</dbReference>
<reference evidence="2" key="1">
    <citation type="submission" date="2017-11" db="EMBL/GenBank/DDBJ databases">
        <title>Three new genomes from thermophilic consortium.</title>
        <authorList>
            <person name="Quaggio R."/>
            <person name="Amgarten D."/>
            <person name="Setubal J.C."/>
        </authorList>
    </citation>
    <scope>NUCLEOTIDE SEQUENCE</scope>
    <source>
        <strain evidence="2">ZCTH01-B2</strain>
    </source>
</reference>
<dbReference type="AlphaFoldDB" id="A0A953LKI9"/>
<comment type="caution">
    <text evidence="2">The sequence shown here is derived from an EMBL/GenBank/DDBJ whole genome shotgun (WGS) entry which is preliminary data.</text>
</comment>
<feature type="coiled-coil region" evidence="1">
    <location>
        <begin position="28"/>
        <end position="62"/>
    </location>
</feature>
<dbReference type="Proteomes" id="UP000732377">
    <property type="component" value="Unassembled WGS sequence"/>
</dbReference>
<keyword evidence="1" id="KW-0175">Coiled coil</keyword>
<gene>
    <name evidence="2" type="ORF">CWE10_19865</name>
</gene>
<evidence type="ECO:0000313" key="2">
    <source>
        <dbReference type="EMBL" id="MBY6278359.1"/>
    </source>
</evidence>
<sequence length="154" mass="17691">MEWVAIGPDGVAREVPEAESTHVSAHLYREVLRELAAVKRDLEELQDKNRKLYAKHQQTRRQKEKWRADALKAQGIDVKQLQPKKVIIARDGQYWSLRVVEIEASSEEEALGVALDLLQTQEWGRRARLNRIQSLGHGEWLVEALVALAPVWPE</sequence>
<dbReference type="RefSeq" id="WP_273381832.1">
    <property type="nucleotide sequence ID" value="NZ_PIUK01000471.1"/>
</dbReference>
<evidence type="ECO:0000313" key="3">
    <source>
        <dbReference type="Proteomes" id="UP000732377"/>
    </source>
</evidence>
<accession>A0A953LKI9</accession>
<evidence type="ECO:0000256" key="1">
    <source>
        <dbReference type="SAM" id="Coils"/>
    </source>
</evidence>
<organism evidence="2 3">
    <name type="scientific">Symbiobacterium thermophilum</name>
    <dbReference type="NCBI Taxonomy" id="2734"/>
    <lineage>
        <taxon>Bacteria</taxon>
        <taxon>Bacillati</taxon>
        <taxon>Bacillota</taxon>
        <taxon>Clostridia</taxon>
        <taxon>Eubacteriales</taxon>
        <taxon>Symbiobacteriaceae</taxon>
        <taxon>Symbiobacterium</taxon>
    </lineage>
</organism>
<name>A0A953LKI9_SYMTR</name>
<proteinExistence type="predicted"/>
<protein>
    <submittedName>
        <fullName evidence="2">Uncharacterized protein</fullName>
    </submittedName>
</protein>